<dbReference type="SUPFAM" id="SSF52047">
    <property type="entry name" value="RNI-like"/>
    <property type="match status" value="1"/>
</dbReference>
<dbReference type="EMBL" id="CM029040">
    <property type="protein sequence ID" value="KAG2638784.1"/>
    <property type="molecule type" value="Genomic_DNA"/>
</dbReference>
<proteinExistence type="predicted"/>
<evidence type="ECO:0000313" key="3">
    <source>
        <dbReference type="Proteomes" id="UP000823388"/>
    </source>
</evidence>
<dbReference type="PANTHER" id="PTHR35545:SF28">
    <property type="entry name" value="OS07G0645701 PROTEIN"/>
    <property type="match status" value="1"/>
</dbReference>
<dbReference type="PANTHER" id="PTHR35545">
    <property type="entry name" value="F-BOX DOMAIN-CONTAINING PROTEIN"/>
    <property type="match status" value="1"/>
</dbReference>
<name>A0A8T0W048_PANVG</name>
<dbReference type="AlphaFoldDB" id="A0A8T0W048"/>
<feature type="domain" description="At1g61320/AtMIF1 LRR" evidence="1">
    <location>
        <begin position="227"/>
        <end position="442"/>
    </location>
</feature>
<dbReference type="Pfam" id="PF23622">
    <property type="entry name" value="LRR_At1g61320_AtMIF1"/>
    <property type="match status" value="1"/>
</dbReference>
<dbReference type="Proteomes" id="UP000823388">
    <property type="component" value="Chromosome 2N"/>
</dbReference>
<organism evidence="2 3">
    <name type="scientific">Panicum virgatum</name>
    <name type="common">Blackwell switchgrass</name>
    <dbReference type="NCBI Taxonomy" id="38727"/>
    <lineage>
        <taxon>Eukaryota</taxon>
        <taxon>Viridiplantae</taxon>
        <taxon>Streptophyta</taxon>
        <taxon>Embryophyta</taxon>
        <taxon>Tracheophyta</taxon>
        <taxon>Spermatophyta</taxon>
        <taxon>Magnoliopsida</taxon>
        <taxon>Liliopsida</taxon>
        <taxon>Poales</taxon>
        <taxon>Poaceae</taxon>
        <taxon>PACMAD clade</taxon>
        <taxon>Panicoideae</taxon>
        <taxon>Panicodae</taxon>
        <taxon>Paniceae</taxon>
        <taxon>Panicinae</taxon>
        <taxon>Panicum</taxon>
        <taxon>Panicum sect. Hiantes</taxon>
    </lineage>
</organism>
<evidence type="ECO:0000259" key="1">
    <source>
        <dbReference type="Pfam" id="PF23622"/>
    </source>
</evidence>
<dbReference type="InterPro" id="IPR055357">
    <property type="entry name" value="LRR_At1g61320_AtMIF1"/>
</dbReference>
<dbReference type="InterPro" id="IPR032675">
    <property type="entry name" value="LRR_dom_sf"/>
</dbReference>
<accession>A0A8T0W048</accession>
<reference evidence="2" key="1">
    <citation type="submission" date="2020-05" db="EMBL/GenBank/DDBJ databases">
        <title>WGS assembly of Panicum virgatum.</title>
        <authorList>
            <person name="Lovell J.T."/>
            <person name="Jenkins J."/>
            <person name="Shu S."/>
            <person name="Juenger T.E."/>
            <person name="Schmutz J."/>
        </authorList>
    </citation>
    <scope>NUCLEOTIDE SEQUENCE</scope>
    <source>
        <strain evidence="2">AP13</strain>
    </source>
</reference>
<dbReference type="Gene3D" id="3.80.10.10">
    <property type="entry name" value="Ribonuclease Inhibitor"/>
    <property type="match status" value="1"/>
</dbReference>
<sequence length="486" mass="55946">MELNNGDNQITSNSILSTRWKQLPWSLRELNINCKDFLSVPHTNPIEVGHMDKAMASLTKAARSFLGAPRSEANISRLQLKIYLVNNYSDVIGPLVSQAIDGGTVEDLDLAIVDEKEPDDCYDEEMLQQAHCVDGFFSTYPSVLHCLTRLSLYNICFAEWDIHHLLFDCCKQLQHLYLSTCDAGGLICFVKVFILFTNFCKILLCWYLLRSPSCETSTWKINAPDSKLSVLKLCFCCLGKLEVLCLPKLERLRWDSWICRYTPLSFNAVPSLKELNLVCMAMVDHHGFKLSKVLRDTTAVENLALNFLGEKIWINPEGKQFCTAFKQLKKLSLHGIFVEFDLLWTIVLLEAAPTVAIFDIEIWEHPCIIDDEERRKVYGDRINPSWKMFEFKSCKEWVLREVQITGFSPMEQQMVFLRAVMERARKLQRIILNDYQTCDYCEKIGALPRSEILPAECVFPKGKYEQDLVVEQLIRDECSVKIIFGD</sequence>
<gene>
    <name evidence="2" type="ORF">PVAP13_2NG641300</name>
</gene>
<keyword evidence="3" id="KW-1185">Reference proteome</keyword>
<protein>
    <recommendedName>
        <fullName evidence="1">At1g61320/AtMIF1 LRR domain-containing protein</fullName>
    </recommendedName>
</protein>
<evidence type="ECO:0000313" key="2">
    <source>
        <dbReference type="EMBL" id="KAG2638784.1"/>
    </source>
</evidence>
<comment type="caution">
    <text evidence="2">The sequence shown here is derived from an EMBL/GenBank/DDBJ whole genome shotgun (WGS) entry which is preliminary data.</text>
</comment>